<dbReference type="EMBL" id="BGZK01000669">
    <property type="protein sequence ID" value="GBP55474.1"/>
    <property type="molecule type" value="Genomic_DNA"/>
</dbReference>
<protein>
    <submittedName>
        <fullName evidence="2">Uncharacterized protein</fullName>
    </submittedName>
</protein>
<dbReference type="OrthoDB" id="78858at2759"/>
<evidence type="ECO:0000256" key="1">
    <source>
        <dbReference type="SAM" id="MobiDB-lite"/>
    </source>
</evidence>
<name>A0A4C1WZG6_EUMVA</name>
<gene>
    <name evidence="2" type="ORF">EVAR_42650_1</name>
</gene>
<dbReference type="Proteomes" id="UP000299102">
    <property type="component" value="Unassembled WGS sequence"/>
</dbReference>
<feature type="compositionally biased region" description="Polar residues" evidence="1">
    <location>
        <begin position="71"/>
        <end position="82"/>
    </location>
</feature>
<sequence length="82" mass="8496">MIQMSITRRAIERFLKPAVPGGSVNSGLPVRTPLTPSACPGPGPAPAFNPAAPAFSPAVTTTFLHQPPMQQPASPMDTSSKD</sequence>
<comment type="caution">
    <text evidence="2">The sequence shown here is derived from an EMBL/GenBank/DDBJ whole genome shotgun (WGS) entry which is preliminary data.</text>
</comment>
<proteinExistence type="predicted"/>
<keyword evidence="3" id="KW-1185">Reference proteome</keyword>
<accession>A0A4C1WZG6</accession>
<dbReference type="AlphaFoldDB" id="A0A4C1WZG6"/>
<feature type="region of interest" description="Disordered" evidence="1">
    <location>
        <begin position="58"/>
        <end position="82"/>
    </location>
</feature>
<evidence type="ECO:0000313" key="2">
    <source>
        <dbReference type="EMBL" id="GBP55474.1"/>
    </source>
</evidence>
<reference evidence="2 3" key="1">
    <citation type="journal article" date="2019" name="Commun. Biol.">
        <title>The bagworm genome reveals a unique fibroin gene that provides high tensile strength.</title>
        <authorList>
            <person name="Kono N."/>
            <person name="Nakamura H."/>
            <person name="Ohtoshi R."/>
            <person name="Tomita M."/>
            <person name="Numata K."/>
            <person name="Arakawa K."/>
        </authorList>
    </citation>
    <scope>NUCLEOTIDE SEQUENCE [LARGE SCALE GENOMIC DNA]</scope>
</reference>
<evidence type="ECO:0000313" key="3">
    <source>
        <dbReference type="Proteomes" id="UP000299102"/>
    </source>
</evidence>
<organism evidence="2 3">
    <name type="scientific">Eumeta variegata</name>
    <name type="common">Bagworm moth</name>
    <name type="synonym">Eumeta japonica</name>
    <dbReference type="NCBI Taxonomy" id="151549"/>
    <lineage>
        <taxon>Eukaryota</taxon>
        <taxon>Metazoa</taxon>
        <taxon>Ecdysozoa</taxon>
        <taxon>Arthropoda</taxon>
        <taxon>Hexapoda</taxon>
        <taxon>Insecta</taxon>
        <taxon>Pterygota</taxon>
        <taxon>Neoptera</taxon>
        <taxon>Endopterygota</taxon>
        <taxon>Lepidoptera</taxon>
        <taxon>Glossata</taxon>
        <taxon>Ditrysia</taxon>
        <taxon>Tineoidea</taxon>
        <taxon>Psychidae</taxon>
        <taxon>Oiketicinae</taxon>
        <taxon>Eumeta</taxon>
    </lineage>
</organism>